<protein>
    <submittedName>
        <fullName evidence="4">Copia protein</fullName>
    </submittedName>
</protein>
<comment type="caution">
    <text evidence="3">The sequence shown here is derived from an EMBL/GenBank/DDBJ whole genome shotgun (WGS) entry which is preliminary data.</text>
</comment>
<dbReference type="InterPro" id="IPR001995">
    <property type="entry name" value="Peptidase_A2_cat"/>
</dbReference>
<feature type="compositionally biased region" description="Basic and acidic residues" evidence="1">
    <location>
        <begin position="197"/>
        <end position="214"/>
    </location>
</feature>
<feature type="region of interest" description="Disordered" evidence="1">
    <location>
        <begin position="890"/>
        <end position="913"/>
    </location>
</feature>
<evidence type="ECO:0000313" key="5">
    <source>
        <dbReference type="Proteomes" id="UP001152797"/>
    </source>
</evidence>
<evidence type="ECO:0000259" key="2">
    <source>
        <dbReference type="PROSITE" id="PS50175"/>
    </source>
</evidence>
<accession>A0A9P1GA69</accession>
<dbReference type="GO" id="GO:0004190">
    <property type="term" value="F:aspartic-type endopeptidase activity"/>
    <property type="evidence" value="ECO:0007669"/>
    <property type="project" value="InterPro"/>
</dbReference>
<dbReference type="Proteomes" id="UP001152797">
    <property type="component" value="Unassembled WGS sequence"/>
</dbReference>
<dbReference type="EMBL" id="CAMXCT010003248">
    <property type="protein sequence ID" value="CAI4003340.1"/>
    <property type="molecule type" value="Genomic_DNA"/>
</dbReference>
<sequence length="1214" mass="135738">MASNIEQFLIEMRGYAAVTTEAVNALSAGRRRDNGQESIDAKTLQRPEEKEALQLLGFLHQRETFEDSQSCTITQFPAFEKGKTLEGLLALEKLMEDYEQMSQDKLNNDLKVVTLLRCCPQVLRQHLEPTMGKNTAYQGIRDSMTTCEQTTSSWTTTKVLKQERGLKERPKEKGKEPKGGKKGKGKAKNGQSAWGKGKGDQRSGKGPQKGEGKGKGDLIVFKTTTVHYIVYSFFIVFYVYKLYFEDESEEDEVGEINTKDCNVCAVLDDNFNEDWQKSEEFEAILDLGADTSVLPARLGRYGEIKDDRFQALLRDAQGNFIQNFGKVELTMLVQTNEEETVGLKESFVMANVKQPLVAVGKWLKRGNSLAFKFSTKILEINYVVKLKEELEEVAIEQGSWIMEDGEWHCLEYAEPRDHWRKGSLGEEIDVPTKVISIFHRRAVQPQGSGGDEDLPSLENVDQRAGMLEDASMSAEDGREQRGGEVPEPEGGIQAEEIGPKGVEGALADELGEDYGVINGKRIEETTGLREMRNACQFLGIGKSGGKQKIFNRLMAHCKKGHSRMALEIGQGEKEKDKRDPEFGPDEATQARHRLTHLPFESWCEWQGGAETVRGTRGEKLRALRCLSIMFTSTTVGHQPESDMLKHLGGIDSWTKAILRLPIPGKGGVSLKRCVAGVTAFTTDHVEVILKGDGEPAMRQLLEAVQTTRAGLKLQTKLEYAPAGHHQSNPAERTIQTVLGNTLLEGVRKGLGSQLNSVAWLPCSEKLGLCPCCLAVHPRRCPPRKPPDSFRDCHGQTIPRKIDRVRYCSLWPTSSTQAAAKERQDGSKESSLESLQTATILSGPKVLFLSRGKEKKERDLEEVMKEYAEDEEAQTIAIFARQRAAGALHVSQGHAADVTEDGSSEGAPEEKRGGLAAEASVVQQQAQQHFKRLEPEVTLLEETPAKALKLTDPEELEKIDTEAETQEVTRLLQMRVLIPEDENNKIDESYRKLTTKHVKDWRFRENHWQRRSRLVALVQSANGELGICSADVKDAYLMVEQDEKVFATTSEKVFVMTSDGTNYILGRCQPGQRVGSKSWYDLLALVLKRKGLEAYKANPLLFYKPKIDENDKPLVVSTHVDHLQIMGTEKDVEELLQHLRDQGWKLQVDGPCEPHVAGQCTFLKRKFLSDGEGGLWIKLNDKHITKLVEALNLDSNKGKAVPTTNNFQKVWNSTC</sequence>
<proteinExistence type="predicted"/>
<evidence type="ECO:0000256" key="1">
    <source>
        <dbReference type="SAM" id="MobiDB-lite"/>
    </source>
</evidence>
<evidence type="ECO:0000313" key="3">
    <source>
        <dbReference type="EMBL" id="CAI4003340.1"/>
    </source>
</evidence>
<name>A0A9P1GA69_9DINO</name>
<feature type="compositionally biased region" description="Basic and acidic residues" evidence="1">
    <location>
        <begin position="160"/>
        <end position="179"/>
    </location>
</feature>
<feature type="compositionally biased region" description="Basic and acidic residues" evidence="1">
    <location>
        <begin position="475"/>
        <end position="484"/>
    </location>
</feature>
<reference evidence="3" key="1">
    <citation type="submission" date="2022-10" db="EMBL/GenBank/DDBJ databases">
        <authorList>
            <person name="Chen Y."/>
            <person name="Dougan E. K."/>
            <person name="Chan C."/>
            <person name="Rhodes N."/>
            <person name="Thang M."/>
        </authorList>
    </citation>
    <scope>NUCLEOTIDE SEQUENCE</scope>
</reference>
<evidence type="ECO:0000313" key="4">
    <source>
        <dbReference type="EMBL" id="CAL4790652.1"/>
    </source>
</evidence>
<feature type="region of interest" description="Disordered" evidence="1">
    <location>
        <begin position="158"/>
        <end position="214"/>
    </location>
</feature>
<dbReference type="GO" id="GO:0006508">
    <property type="term" value="P:proteolysis"/>
    <property type="evidence" value="ECO:0007669"/>
    <property type="project" value="InterPro"/>
</dbReference>
<dbReference type="AlphaFoldDB" id="A0A9P1GA69"/>
<feature type="region of interest" description="Disordered" evidence="1">
    <location>
        <begin position="470"/>
        <end position="495"/>
    </location>
</feature>
<keyword evidence="5" id="KW-1185">Reference proteome</keyword>
<feature type="domain" description="Peptidase A2" evidence="2">
    <location>
        <begin position="281"/>
        <end position="363"/>
    </location>
</feature>
<dbReference type="EMBL" id="CAMXCT020003248">
    <property type="protein sequence ID" value="CAL1156715.1"/>
    <property type="molecule type" value="Genomic_DNA"/>
</dbReference>
<dbReference type="EMBL" id="CAMXCT030003248">
    <property type="protein sequence ID" value="CAL4790652.1"/>
    <property type="molecule type" value="Genomic_DNA"/>
</dbReference>
<organism evidence="3">
    <name type="scientific">Cladocopium goreaui</name>
    <dbReference type="NCBI Taxonomy" id="2562237"/>
    <lineage>
        <taxon>Eukaryota</taxon>
        <taxon>Sar</taxon>
        <taxon>Alveolata</taxon>
        <taxon>Dinophyceae</taxon>
        <taxon>Suessiales</taxon>
        <taxon>Symbiodiniaceae</taxon>
        <taxon>Cladocopium</taxon>
    </lineage>
</organism>
<gene>
    <name evidence="3" type="ORF">C1SCF055_LOCUS29213</name>
</gene>
<reference evidence="4 5" key="2">
    <citation type="submission" date="2024-05" db="EMBL/GenBank/DDBJ databases">
        <authorList>
            <person name="Chen Y."/>
            <person name="Shah S."/>
            <person name="Dougan E. K."/>
            <person name="Thang M."/>
            <person name="Chan C."/>
        </authorList>
    </citation>
    <scope>NUCLEOTIDE SEQUENCE [LARGE SCALE GENOMIC DNA]</scope>
</reference>
<dbReference type="PROSITE" id="PS50175">
    <property type="entry name" value="ASP_PROT_RETROV"/>
    <property type="match status" value="1"/>
</dbReference>